<dbReference type="PANTHER" id="PTHR22589:SF47">
    <property type="entry name" value="CHOLINE_CARNITINE ACYLTRANSFERASE DOMAIN-CONTAINING PROTEIN"/>
    <property type="match status" value="1"/>
</dbReference>
<gene>
    <name evidence="6" type="primary">LOC121108659</name>
</gene>
<evidence type="ECO:0000259" key="5">
    <source>
        <dbReference type="Pfam" id="PF00755"/>
    </source>
</evidence>
<dbReference type="GlyGen" id="A0A8V0X299">
    <property type="glycosylation" value="2 sites"/>
</dbReference>
<dbReference type="OrthoDB" id="240216at2759"/>
<sequence length="669" mass="69699">MGRGRRRAPRGVPAEPPPRWPTLGATLGRYLGALRALLGPRQWARSRRVVRAFGAPGGIGPRLQERLRGGAAPTGAWPRAPGGRLPLPVHGSAGLILPTQKWEGTGGQLQFAAQLVAGILHYRAEAEQRDPPEPWVRAVFGGCRVPGPQRDGVLRVAPGADPPDFITVIRNGEFFQVRACTEEGSPLPPAALGAALGQLRTLGVRGGGPAVGALTGEHRRGWGRVYGLLMRDRLNRASIGRIQRSLLALALDAPVMADAMGQSPGGGAEQVLHGGGAGANSCNRWFDKALQVIVGADGSCGLLYDPEVLDGAVAAEMADHALAFCRSPAPGPAPGLSVPRPQRLRFCVGPEMGPEVQRARRHLDSLAADVELHCFSHEGFGPGGATREEALLHVALQVAFFRLHGSVSACAEAPPLRPRPLPRPALVLPPGPRCRALAKALQEPTAKPEVLRALLWEAVEAQQQRMEEVAAGQGAERHLRALGLTAVAGGEPLPELFRDLGYARATHFRLCTLQVRSARGCLPLRGPLVPDGYGIGVGHAPSTSGPAHTTSCPEEPTSGQEDPSSDPSQSTSGPAHATSCPKEPTSGHGTSSFDTSKPTSGHAQATSGHAKPTSGHAQPTSCPAPLRVAVSAFASCGGTAAERLGAELRTALDQLGALLRGERPPAAGG</sequence>
<dbReference type="PANTHER" id="PTHR22589">
    <property type="entry name" value="CARNITINE O-ACYLTRANSFERASE"/>
    <property type="match status" value="1"/>
</dbReference>
<reference evidence="6" key="2">
    <citation type="submission" date="2025-09" db="UniProtKB">
        <authorList>
            <consortium name="Ensembl"/>
        </authorList>
    </citation>
    <scope>IDENTIFICATION</scope>
    <source>
        <strain evidence="6">broiler</strain>
    </source>
</reference>
<evidence type="ECO:0000313" key="7">
    <source>
        <dbReference type="Proteomes" id="UP000000539"/>
    </source>
</evidence>
<comment type="similarity">
    <text evidence="1">Belongs to the carnitine/choline acetyltransferase family.</text>
</comment>
<dbReference type="Proteomes" id="UP000000539">
    <property type="component" value="Unassembled WGS sequence"/>
</dbReference>
<dbReference type="InterPro" id="IPR039551">
    <property type="entry name" value="Cho/carn_acyl_trans"/>
</dbReference>
<feature type="region of interest" description="Disordered" evidence="4">
    <location>
        <begin position="535"/>
        <end position="623"/>
    </location>
</feature>
<dbReference type="SUPFAM" id="SSF52777">
    <property type="entry name" value="CoA-dependent acyltransferases"/>
    <property type="match status" value="2"/>
</dbReference>
<dbReference type="InterPro" id="IPR023213">
    <property type="entry name" value="CAT-like_dom_sf"/>
</dbReference>
<dbReference type="FunCoup" id="A0A8V0X299">
    <property type="interactions" value="5"/>
</dbReference>
<proteinExistence type="inferred from homology"/>
<keyword evidence="3" id="KW-0012">Acyltransferase</keyword>
<organism evidence="6 7">
    <name type="scientific">Gallus gallus</name>
    <name type="common">Chicken</name>
    <dbReference type="NCBI Taxonomy" id="9031"/>
    <lineage>
        <taxon>Eukaryota</taxon>
        <taxon>Metazoa</taxon>
        <taxon>Chordata</taxon>
        <taxon>Craniata</taxon>
        <taxon>Vertebrata</taxon>
        <taxon>Euteleostomi</taxon>
        <taxon>Archelosauria</taxon>
        <taxon>Archosauria</taxon>
        <taxon>Dinosauria</taxon>
        <taxon>Saurischia</taxon>
        <taxon>Theropoda</taxon>
        <taxon>Coelurosauria</taxon>
        <taxon>Aves</taxon>
        <taxon>Neognathae</taxon>
        <taxon>Galloanserae</taxon>
        <taxon>Galliformes</taxon>
        <taxon>Phasianidae</taxon>
        <taxon>Phasianinae</taxon>
        <taxon>Gallus</taxon>
    </lineage>
</organism>
<dbReference type="GO" id="GO:0005777">
    <property type="term" value="C:peroxisome"/>
    <property type="evidence" value="ECO:0000318"/>
    <property type="project" value="GO_Central"/>
</dbReference>
<name>A0A8V0X299_CHICK</name>
<dbReference type="InterPro" id="IPR000542">
    <property type="entry name" value="Carn_acyl_trans"/>
</dbReference>
<dbReference type="GeneTree" id="ENSGT01150000286917"/>
<accession>A0A8V0X299</accession>
<evidence type="ECO:0000256" key="2">
    <source>
        <dbReference type="ARBA" id="ARBA00022679"/>
    </source>
</evidence>
<dbReference type="AlphaFoldDB" id="A0A8V0X299"/>
<dbReference type="GeneID" id="121108659"/>
<feature type="compositionally biased region" description="Polar residues" evidence="4">
    <location>
        <begin position="587"/>
        <end position="607"/>
    </location>
</feature>
<dbReference type="Gene3D" id="3.30.559.70">
    <property type="entry name" value="Choline/Carnitine o-acyltransferase, domain 2"/>
    <property type="match status" value="1"/>
</dbReference>
<dbReference type="Ensembl" id="ENSGALT00010000214.1">
    <property type="protein sequence ID" value="ENSGALP00010000116.1"/>
    <property type="gene ID" value="ENSGALG00010000121.1"/>
</dbReference>
<dbReference type="GO" id="GO:0004092">
    <property type="term" value="F:carnitine O-acetyltransferase activity"/>
    <property type="evidence" value="ECO:0000318"/>
    <property type="project" value="GO_Central"/>
</dbReference>
<feature type="compositionally biased region" description="Polar residues" evidence="4">
    <location>
        <begin position="541"/>
        <end position="573"/>
    </location>
</feature>
<dbReference type="Pfam" id="PF00755">
    <property type="entry name" value="Carn_acyltransf"/>
    <property type="match status" value="1"/>
</dbReference>
<evidence type="ECO:0000256" key="3">
    <source>
        <dbReference type="ARBA" id="ARBA00023315"/>
    </source>
</evidence>
<evidence type="ECO:0000313" key="6">
    <source>
        <dbReference type="Ensembl" id="ENSGALP00010000116.1"/>
    </source>
</evidence>
<keyword evidence="2" id="KW-0808">Transferase</keyword>
<dbReference type="RefSeq" id="XP_040512598.1">
    <property type="nucleotide sequence ID" value="XM_040656664.2"/>
</dbReference>
<feature type="domain" description="Choline/carnitine acyltransferase" evidence="5">
    <location>
        <begin position="21"/>
        <end position="537"/>
    </location>
</feature>
<dbReference type="SMR" id="A0A8V0X299"/>
<dbReference type="InterPro" id="IPR042231">
    <property type="entry name" value="Cho/carn_acyl_trans_2"/>
</dbReference>
<dbReference type="GO" id="GO:0019254">
    <property type="term" value="P:carnitine metabolic process, CoA-linked"/>
    <property type="evidence" value="ECO:0000318"/>
    <property type="project" value="GO_Central"/>
</dbReference>
<evidence type="ECO:0000256" key="4">
    <source>
        <dbReference type="SAM" id="MobiDB-lite"/>
    </source>
</evidence>
<protein>
    <recommendedName>
        <fullName evidence="5">Choline/carnitine acyltransferase domain-containing protein</fullName>
    </recommendedName>
</protein>
<keyword evidence="7" id="KW-1185">Reference proteome</keyword>
<evidence type="ECO:0000256" key="1">
    <source>
        <dbReference type="ARBA" id="ARBA00005232"/>
    </source>
</evidence>
<feature type="region of interest" description="Disordered" evidence="4">
    <location>
        <begin position="1"/>
        <end position="20"/>
    </location>
</feature>
<reference evidence="6" key="1">
    <citation type="submission" date="2025-08" db="UniProtKB">
        <authorList>
            <consortium name="Ensembl"/>
        </authorList>
    </citation>
    <scope>IDENTIFICATION</scope>
    <source>
        <strain evidence="6">broiler</strain>
    </source>
</reference>
<dbReference type="Gene3D" id="3.30.559.10">
    <property type="entry name" value="Chloramphenicol acetyltransferase-like domain"/>
    <property type="match status" value="1"/>
</dbReference>